<keyword evidence="1 2" id="KW-0694">RNA-binding</keyword>
<dbReference type="InterPro" id="IPR000504">
    <property type="entry name" value="RRM_dom"/>
</dbReference>
<feature type="region of interest" description="Disordered" evidence="3">
    <location>
        <begin position="189"/>
        <end position="235"/>
    </location>
</feature>
<dbReference type="PANTHER" id="PTHR19965">
    <property type="entry name" value="RNA AND EXPORT FACTOR BINDING PROTEIN"/>
    <property type="match status" value="1"/>
</dbReference>
<dbReference type="PROSITE" id="PS50102">
    <property type="entry name" value="RRM"/>
    <property type="match status" value="1"/>
</dbReference>
<dbReference type="OrthoDB" id="1049195at2759"/>
<dbReference type="InterPro" id="IPR012677">
    <property type="entry name" value="Nucleotide-bd_a/b_plait_sf"/>
</dbReference>
<dbReference type="Pfam" id="PF00076">
    <property type="entry name" value="RRM_1"/>
    <property type="match status" value="1"/>
</dbReference>
<dbReference type="InterPro" id="IPR025715">
    <property type="entry name" value="FoP_C"/>
</dbReference>
<accession>A0A1R1PW62</accession>
<dbReference type="PANTHER" id="PTHR19965:SF35">
    <property type="entry name" value="RNA ANNEALING PROTEIN YRA1"/>
    <property type="match status" value="1"/>
</dbReference>
<dbReference type="GO" id="GO:0003729">
    <property type="term" value="F:mRNA binding"/>
    <property type="evidence" value="ECO:0007669"/>
    <property type="project" value="TreeGrafter"/>
</dbReference>
<organism evidence="5 6">
    <name type="scientific">Zancudomyces culisetae</name>
    <name type="common">Gut fungus</name>
    <name type="synonym">Smittium culisetae</name>
    <dbReference type="NCBI Taxonomy" id="1213189"/>
    <lineage>
        <taxon>Eukaryota</taxon>
        <taxon>Fungi</taxon>
        <taxon>Fungi incertae sedis</taxon>
        <taxon>Zoopagomycota</taxon>
        <taxon>Kickxellomycotina</taxon>
        <taxon>Harpellomycetes</taxon>
        <taxon>Harpellales</taxon>
        <taxon>Legeriomycetaceae</taxon>
        <taxon>Zancudomyces</taxon>
    </lineage>
</organism>
<feature type="compositionally biased region" description="Low complexity" evidence="3">
    <location>
        <begin position="23"/>
        <end position="34"/>
    </location>
</feature>
<evidence type="ECO:0000256" key="3">
    <source>
        <dbReference type="SAM" id="MobiDB-lite"/>
    </source>
</evidence>
<name>A0A1R1PW62_ZANCU</name>
<dbReference type="Proteomes" id="UP000188320">
    <property type="component" value="Unassembled WGS sequence"/>
</dbReference>
<dbReference type="AlphaFoldDB" id="A0A1R1PW62"/>
<dbReference type="GO" id="GO:0006406">
    <property type="term" value="P:mRNA export from nucleus"/>
    <property type="evidence" value="ECO:0007669"/>
    <property type="project" value="TreeGrafter"/>
</dbReference>
<dbReference type="SMART" id="SM00360">
    <property type="entry name" value="RRM"/>
    <property type="match status" value="1"/>
</dbReference>
<dbReference type="InterPro" id="IPR051229">
    <property type="entry name" value="ALYREF_mRNA_export"/>
</dbReference>
<dbReference type="Pfam" id="PF13865">
    <property type="entry name" value="FoP_duplication"/>
    <property type="match status" value="1"/>
</dbReference>
<feature type="compositionally biased region" description="Basic and acidic residues" evidence="3">
    <location>
        <begin position="218"/>
        <end position="235"/>
    </location>
</feature>
<evidence type="ECO:0000313" key="6">
    <source>
        <dbReference type="Proteomes" id="UP000188320"/>
    </source>
</evidence>
<keyword evidence="6" id="KW-1185">Reference proteome</keyword>
<feature type="region of interest" description="Disordered" evidence="3">
    <location>
        <begin position="1"/>
        <end position="34"/>
    </location>
</feature>
<dbReference type="InterPro" id="IPR035979">
    <property type="entry name" value="RBD_domain_sf"/>
</dbReference>
<proteinExistence type="predicted"/>
<evidence type="ECO:0000256" key="1">
    <source>
        <dbReference type="ARBA" id="ARBA00022884"/>
    </source>
</evidence>
<gene>
    <name evidence="5" type="ORF">AX774_g1262</name>
</gene>
<evidence type="ECO:0000259" key="4">
    <source>
        <dbReference type="PROSITE" id="PS50102"/>
    </source>
</evidence>
<reference evidence="6" key="1">
    <citation type="submission" date="2017-01" db="EMBL/GenBank/DDBJ databases">
        <authorList>
            <person name="Wang Y."/>
            <person name="White M."/>
            <person name="Kvist S."/>
            <person name="Moncalvo J.-M."/>
        </authorList>
    </citation>
    <scope>NUCLEOTIDE SEQUENCE [LARGE SCALE GENOMIC DNA]</scope>
    <source>
        <strain evidence="6">COL-18-3</strain>
    </source>
</reference>
<dbReference type="SUPFAM" id="SSF54928">
    <property type="entry name" value="RNA-binding domain, RBD"/>
    <property type="match status" value="1"/>
</dbReference>
<comment type="caution">
    <text evidence="5">The sequence shown here is derived from an EMBL/GenBank/DDBJ whole genome shotgun (WGS) entry which is preliminary data.</text>
</comment>
<protein>
    <submittedName>
        <fullName evidence="5">THO complex subunit 4A</fullName>
    </submittedName>
</protein>
<evidence type="ECO:0000313" key="5">
    <source>
        <dbReference type="EMBL" id="OMH85201.1"/>
    </source>
</evidence>
<evidence type="ECO:0000256" key="2">
    <source>
        <dbReference type="PROSITE-ProRule" id="PRU00176"/>
    </source>
</evidence>
<dbReference type="CDD" id="cd12418">
    <property type="entry name" value="RRM_Aly_REF_like"/>
    <property type="match status" value="1"/>
</dbReference>
<dbReference type="Gene3D" id="3.30.70.330">
    <property type="match status" value="1"/>
</dbReference>
<dbReference type="GO" id="GO:0005634">
    <property type="term" value="C:nucleus"/>
    <property type="evidence" value="ECO:0007669"/>
    <property type="project" value="TreeGrafter"/>
</dbReference>
<dbReference type="EMBL" id="LSSK01000104">
    <property type="protein sequence ID" value="OMH85201.1"/>
    <property type="molecule type" value="Genomic_DNA"/>
</dbReference>
<sequence>MDKSLDEIISESSKNKRTGPIRNSNNRNKNFKNSYNNRNTNFANSVQQQQMLQNQMLIMQSNALQGAHTLGKIRISNLDYNVTEKDLKDLFGQIGPLVSATLNHDANGKSKGNGTVVFSNPYHAAFAIQKYNGVTLDGRPMRIELLSSYESHPQMAMLSMQPQVRGPNTFGSNTMQMNYNFQGNRARHNPYMKNPGGFKNKHQNSANRPVTSEELDSEMEKYMHSEQAEKADAPK</sequence>
<feature type="domain" description="RRM" evidence="4">
    <location>
        <begin position="71"/>
        <end position="148"/>
    </location>
</feature>